<evidence type="ECO:0000256" key="6">
    <source>
        <dbReference type="ARBA" id="ARBA00022777"/>
    </source>
</evidence>
<evidence type="ECO:0000256" key="3">
    <source>
        <dbReference type="ARBA" id="ARBA00022553"/>
    </source>
</evidence>
<dbReference type="InterPro" id="IPR038424">
    <property type="entry name" value="H_kinase_PdtaS_GAF_sf"/>
</dbReference>
<name>A0A516Q160_9ACTN</name>
<evidence type="ECO:0000256" key="4">
    <source>
        <dbReference type="ARBA" id="ARBA00022679"/>
    </source>
</evidence>
<dbReference type="InterPro" id="IPR022066">
    <property type="entry name" value="PdtaS_GAF"/>
</dbReference>
<dbReference type="EC" id="2.7.13.3" evidence="2"/>
<protein>
    <recommendedName>
        <fullName evidence="2">histidine kinase</fullName>
        <ecNumber evidence="2">2.7.13.3</ecNumber>
    </recommendedName>
</protein>
<dbReference type="AlphaFoldDB" id="A0A516Q160"/>
<dbReference type="Pfam" id="PF07568">
    <property type="entry name" value="HisKA_2"/>
    <property type="match status" value="1"/>
</dbReference>
<dbReference type="KEGG" id="mik:FOE78_15365"/>
<keyword evidence="5" id="KW-0547">Nucleotide-binding</keyword>
<dbReference type="InterPro" id="IPR036890">
    <property type="entry name" value="HATPase_C_sf"/>
</dbReference>
<evidence type="ECO:0000259" key="8">
    <source>
        <dbReference type="SMART" id="SM00387"/>
    </source>
</evidence>
<dbReference type="Gene3D" id="3.30.450.20">
    <property type="entry name" value="PAS domain"/>
    <property type="match status" value="1"/>
</dbReference>
<dbReference type="Gene3D" id="3.30.450.280">
    <property type="entry name" value="GAF domain"/>
    <property type="match status" value="1"/>
</dbReference>
<keyword evidence="10" id="KW-1185">Reference proteome</keyword>
<dbReference type="InterPro" id="IPR003594">
    <property type="entry name" value="HATPase_dom"/>
</dbReference>
<dbReference type="Gene3D" id="3.30.565.10">
    <property type="entry name" value="Histidine kinase-like ATPase, C-terminal domain"/>
    <property type="match status" value="1"/>
</dbReference>
<dbReference type="RefSeq" id="WP_143987083.1">
    <property type="nucleotide sequence ID" value="NZ_CP041692.1"/>
</dbReference>
<evidence type="ECO:0000313" key="9">
    <source>
        <dbReference type="EMBL" id="QDP97122.1"/>
    </source>
</evidence>
<dbReference type="OrthoDB" id="9767435at2"/>
<dbReference type="Pfam" id="PF02518">
    <property type="entry name" value="HATPase_c"/>
    <property type="match status" value="1"/>
</dbReference>
<dbReference type="EMBL" id="CP041692">
    <property type="protein sequence ID" value="QDP97122.1"/>
    <property type="molecule type" value="Genomic_DNA"/>
</dbReference>
<dbReference type="InterPro" id="IPR011495">
    <property type="entry name" value="Sig_transdc_His_kin_sub2_dim/P"/>
</dbReference>
<evidence type="ECO:0000256" key="2">
    <source>
        <dbReference type="ARBA" id="ARBA00012438"/>
    </source>
</evidence>
<dbReference type="Pfam" id="PF08448">
    <property type="entry name" value="PAS_4"/>
    <property type="match status" value="1"/>
</dbReference>
<evidence type="ECO:0000313" key="10">
    <source>
        <dbReference type="Proteomes" id="UP000319263"/>
    </source>
</evidence>
<evidence type="ECO:0000256" key="1">
    <source>
        <dbReference type="ARBA" id="ARBA00000085"/>
    </source>
</evidence>
<dbReference type="GO" id="GO:0005524">
    <property type="term" value="F:ATP binding"/>
    <property type="evidence" value="ECO:0007669"/>
    <property type="project" value="UniProtKB-KW"/>
</dbReference>
<feature type="domain" description="Histidine kinase/HSP90-like ATPase" evidence="8">
    <location>
        <begin position="386"/>
        <end position="515"/>
    </location>
</feature>
<dbReference type="PANTHER" id="PTHR41523:SF8">
    <property type="entry name" value="ETHYLENE RESPONSE SENSOR PROTEIN"/>
    <property type="match status" value="1"/>
</dbReference>
<proteinExistence type="predicted"/>
<sequence>MPSMSEVVAEHTALSDDDVRWLRVLLEEWQLLADLAFSDLVLWVPEPDGNVFWAAAQVRPTTGPTALVDDVVGDLIAYSPEHLVSEAFLLGTITQTSQGKLQAGIPVDVHAIPVGHDGRTIAVVEQHTNQLAIRTAGALEQTYLQSASELAQMVTAGDFPSADGGVMTGLRVGDGFIRTDADHDVVFASPNALSAYRRLGLTGDLVDQDLTELTQDLVPASDEPVHDSLSSALVGRRAREMEIEAGTAHVTMRIVPLTPGGTRTGAIVLLRDVTDLRRTERKLLSKEATIREIHHRVKNNLQTVAALLRMQARRIDAPLAKQALNEAMSRVASIAIVHETLSQAFDEMVDFDKVADLILKMVGDVAAADGAVRAYRKGSFGVVSSGVAANLSLVMTELCQNAVEHGLVGGDGVDGDDGDDGDVLTEVLNPGRSDESPRTGEVVVEPTVGDGRLRMVVIDSGPGLPDGFSITDSRRKSLGLSIVTGLVGELGGTFELSNRTDASGTRAVVDLPCPWKER</sequence>
<dbReference type="GO" id="GO:0004673">
    <property type="term" value="F:protein histidine kinase activity"/>
    <property type="evidence" value="ECO:0007669"/>
    <property type="project" value="UniProtKB-EC"/>
</dbReference>
<dbReference type="SUPFAM" id="SSF55785">
    <property type="entry name" value="PYP-like sensor domain (PAS domain)"/>
    <property type="match status" value="1"/>
</dbReference>
<reference evidence="9 10" key="1">
    <citation type="submission" date="2019-07" db="EMBL/GenBank/DDBJ databases">
        <title>Microlunatus dokdonensis sp. nov. isolated from the rhizospheric soil of the wild plant Elymus tsukushiensis.</title>
        <authorList>
            <person name="Ghim S.-Y."/>
            <person name="Hwang Y.-J."/>
            <person name="Son J.-S."/>
            <person name="Shin J.-H."/>
        </authorList>
    </citation>
    <scope>NUCLEOTIDE SEQUENCE [LARGE SCALE GENOMIC DNA]</scope>
    <source>
        <strain evidence="9 10">KUDC0627</strain>
    </source>
</reference>
<keyword evidence="7" id="KW-0067">ATP-binding</keyword>
<evidence type="ECO:0000256" key="7">
    <source>
        <dbReference type="ARBA" id="ARBA00022840"/>
    </source>
</evidence>
<dbReference type="Pfam" id="PF12282">
    <property type="entry name" value="GAF_PdtaS"/>
    <property type="match status" value="1"/>
</dbReference>
<dbReference type="SUPFAM" id="SSF55874">
    <property type="entry name" value="ATPase domain of HSP90 chaperone/DNA topoisomerase II/histidine kinase"/>
    <property type="match status" value="1"/>
</dbReference>
<dbReference type="SMART" id="SM00387">
    <property type="entry name" value="HATPase_c"/>
    <property type="match status" value="1"/>
</dbReference>
<dbReference type="InterPro" id="IPR013656">
    <property type="entry name" value="PAS_4"/>
</dbReference>
<organism evidence="9 10">
    <name type="scientific">Microlunatus elymi</name>
    <dbReference type="NCBI Taxonomy" id="2596828"/>
    <lineage>
        <taxon>Bacteria</taxon>
        <taxon>Bacillati</taxon>
        <taxon>Actinomycetota</taxon>
        <taxon>Actinomycetes</taxon>
        <taxon>Propionibacteriales</taxon>
        <taxon>Propionibacteriaceae</taxon>
        <taxon>Microlunatus</taxon>
    </lineage>
</organism>
<keyword evidence="3" id="KW-0597">Phosphoprotein</keyword>
<evidence type="ECO:0000256" key="5">
    <source>
        <dbReference type="ARBA" id="ARBA00022741"/>
    </source>
</evidence>
<keyword evidence="6" id="KW-0418">Kinase</keyword>
<comment type="catalytic activity">
    <reaction evidence="1">
        <text>ATP + protein L-histidine = ADP + protein N-phospho-L-histidine.</text>
        <dbReference type="EC" id="2.7.13.3"/>
    </reaction>
</comment>
<accession>A0A516Q160</accession>
<dbReference type="Proteomes" id="UP000319263">
    <property type="component" value="Chromosome"/>
</dbReference>
<gene>
    <name evidence="9" type="ORF">FOE78_15365</name>
</gene>
<dbReference type="PANTHER" id="PTHR41523">
    <property type="entry name" value="TWO-COMPONENT SYSTEM SENSOR PROTEIN"/>
    <property type="match status" value="1"/>
</dbReference>
<dbReference type="InterPro" id="IPR035965">
    <property type="entry name" value="PAS-like_dom_sf"/>
</dbReference>
<keyword evidence="4" id="KW-0808">Transferase</keyword>